<organism evidence="2 3">
    <name type="scientific">Aeoliella straminimaris</name>
    <dbReference type="NCBI Taxonomy" id="2954799"/>
    <lineage>
        <taxon>Bacteria</taxon>
        <taxon>Pseudomonadati</taxon>
        <taxon>Planctomycetota</taxon>
        <taxon>Planctomycetia</taxon>
        <taxon>Pirellulales</taxon>
        <taxon>Lacipirellulaceae</taxon>
        <taxon>Aeoliella</taxon>
    </lineage>
</organism>
<name>A0A9X2FIS0_9BACT</name>
<reference evidence="2" key="1">
    <citation type="submission" date="2022-06" db="EMBL/GenBank/DDBJ databases">
        <title>Aeoliella straminimaris, a novel planctomycete from sediments.</title>
        <authorList>
            <person name="Vitorino I.R."/>
            <person name="Lage O.M."/>
        </authorList>
    </citation>
    <scope>NUCLEOTIDE SEQUENCE</scope>
    <source>
        <strain evidence="2">ICT_H6.2</strain>
    </source>
</reference>
<evidence type="ECO:0000313" key="3">
    <source>
        <dbReference type="Proteomes" id="UP001155241"/>
    </source>
</evidence>
<keyword evidence="3" id="KW-1185">Reference proteome</keyword>
<dbReference type="RefSeq" id="WP_252855591.1">
    <property type="nucleotide sequence ID" value="NZ_JAMXLR010000092.1"/>
</dbReference>
<gene>
    <name evidence="2" type="ORF">NG895_26560</name>
</gene>
<evidence type="ECO:0000256" key="1">
    <source>
        <dbReference type="SAM" id="SignalP"/>
    </source>
</evidence>
<evidence type="ECO:0000313" key="2">
    <source>
        <dbReference type="EMBL" id="MCO6047481.1"/>
    </source>
</evidence>
<dbReference type="AlphaFoldDB" id="A0A9X2FIS0"/>
<keyword evidence="1" id="KW-0732">Signal</keyword>
<protein>
    <submittedName>
        <fullName evidence="2">HORMA domain-containing protein</fullName>
    </submittedName>
</protein>
<proteinExistence type="predicted"/>
<sequence length="240" mass="25820">MKRFLLGTTLVASLAAASTAHTQVLLAEFSEQSYPTNPMNGYGGFTFGDFSVGGAVTATSDSLVLDVAVDNDGVNGKFGGVGVDFGTPAEIAPSVFVLQPIDFDSDVAWWEMRVKLLESNESTTVNAVYRDSDSPDNADQEEYQFNFDLSSIPDDAQFHVITVPANDFGSSSPSTGTPDGMNNPGLNQIQIQSVFGSDLRTHIEVDYVRIYTVPEPTGLTLMGLCLAEVVLVWRKSLKIC</sequence>
<feature type="signal peptide" evidence="1">
    <location>
        <begin position="1"/>
        <end position="22"/>
    </location>
</feature>
<dbReference type="EMBL" id="JAMXLR010000092">
    <property type="protein sequence ID" value="MCO6047481.1"/>
    <property type="molecule type" value="Genomic_DNA"/>
</dbReference>
<feature type="chain" id="PRO_5040737932" evidence="1">
    <location>
        <begin position="23"/>
        <end position="240"/>
    </location>
</feature>
<dbReference type="Proteomes" id="UP001155241">
    <property type="component" value="Unassembled WGS sequence"/>
</dbReference>
<comment type="caution">
    <text evidence="2">The sequence shown here is derived from an EMBL/GenBank/DDBJ whole genome shotgun (WGS) entry which is preliminary data.</text>
</comment>
<accession>A0A9X2FIS0</accession>